<name>A0ABY2J1R6_9MICO</name>
<keyword evidence="3" id="KW-1185">Reference proteome</keyword>
<feature type="coiled-coil region" evidence="1">
    <location>
        <begin position="91"/>
        <end position="118"/>
    </location>
</feature>
<evidence type="ECO:0000313" key="2">
    <source>
        <dbReference type="EMBL" id="TFC98890.1"/>
    </source>
</evidence>
<sequence length="142" mass="15459">MTTTTTTKRTLTARAYRDGKWWTIEIPELTSASPRGGDTRITAIGQARSVKDIDAAARDIAAVWLDVDEDQIEVQVTVEIPPHAAELWTLAKKNEEDARAAVAEAARLNREADKALTADGLSQADTARILGLSPQRISQLAH</sequence>
<dbReference type="Proteomes" id="UP000298355">
    <property type="component" value="Unassembled WGS sequence"/>
</dbReference>
<evidence type="ECO:0000256" key="1">
    <source>
        <dbReference type="SAM" id="Coils"/>
    </source>
</evidence>
<organism evidence="2 3">
    <name type="scientific">Cryobacterium breve</name>
    <dbReference type="NCBI Taxonomy" id="1259258"/>
    <lineage>
        <taxon>Bacteria</taxon>
        <taxon>Bacillati</taxon>
        <taxon>Actinomycetota</taxon>
        <taxon>Actinomycetes</taxon>
        <taxon>Micrococcales</taxon>
        <taxon>Microbacteriaceae</taxon>
        <taxon>Cryobacterium</taxon>
    </lineage>
</organism>
<proteinExistence type="predicted"/>
<dbReference type="EMBL" id="SOGJ01000018">
    <property type="protein sequence ID" value="TFC98890.1"/>
    <property type="molecule type" value="Genomic_DNA"/>
</dbReference>
<keyword evidence="1" id="KW-0175">Coiled coil</keyword>
<protein>
    <submittedName>
        <fullName evidence="2">Antitoxin HicB</fullName>
    </submittedName>
</protein>
<dbReference type="RefSeq" id="WP_134363042.1">
    <property type="nucleotide sequence ID" value="NZ_SOGJ01000018.1"/>
</dbReference>
<evidence type="ECO:0000313" key="3">
    <source>
        <dbReference type="Proteomes" id="UP000298355"/>
    </source>
</evidence>
<comment type="caution">
    <text evidence="2">The sequence shown here is derived from an EMBL/GenBank/DDBJ whole genome shotgun (WGS) entry which is preliminary data.</text>
</comment>
<accession>A0ABY2J1R6</accession>
<gene>
    <name evidence="2" type="ORF">E3O65_07070</name>
</gene>
<reference evidence="2 3" key="1">
    <citation type="submission" date="2019-03" db="EMBL/GenBank/DDBJ databases">
        <title>Genomics of glacier-inhabiting Cryobacterium strains.</title>
        <authorList>
            <person name="Liu Q."/>
            <person name="Xin Y.-H."/>
        </authorList>
    </citation>
    <scope>NUCLEOTIDE SEQUENCE [LARGE SCALE GENOMIC DNA]</scope>
    <source>
        <strain evidence="2 3">TMT4-23</strain>
    </source>
</reference>